<name>A0A382UI55_9ZZZZ</name>
<dbReference type="InterPro" id="IPR039387">
    <property type="entry name" value="3_4-PCD"/>
</dbReference>
<proteinExistence type="inferred from homology"/>
<evidence type="ECO:0000256" key="3">
    <source>
        <dbReference type="ARBA" id="ARBA00023002"/>
    </source>
</evidence>
<feature type="non-terminal residue" evidence="5">
    <location>
        <position position="1"/>
    </location>
</feature>
<dbReference type="GO" id="GO:0018578">
    <property type="term" value="F:protocatechuate 3,4-dioxygenase activity"/>
    <property type="evidence" value="ECO:0007669"/>
    <property type="project" value="InterPro"/>
</dbReference>
<dbReference type="EMBL" id="UINC01144315">
    <property type="protein sequence ID" value="SVD33747.1"/>
    <property type="molecule type" value="Genomic_DNA"/>
</dbReference>
<protein>
    <recommendedName>
        <fullName evidence="4">Intradiol ring-cleavage dioxygenases domain-containing protein</fullName>
    </recommendedName>
</protein>
<accession>A0A382UI55</accession>
<evidence type="ECO:0000313" key="5">
    <source>
        <dbReference type="EMBL" id="SVD33747.1"/>
    </source>
</evidence>
<dbReference type="InterPro" id="IPR015889">
    <property type="entry name" value="Intradiol_dOase_core"/>
</dbReference>
<keyword evidence="3" id="KW-0560">Oxidoreductase</keyword>
<feature type="domain" description="Intradiol ring-cleavage dioxygenases" evidence="4">
    <location>
        <begin position="64"/>
        <end position="206"/>
    </location>
</feature>
<dbReference type="Pfam" id="PF00775">
    <property type="entry name" value="Dioxygenase_C"/>
    <property type="match status" value="1"/>
</dbReference>
<evidence type="ECO:0000256" key="1">
    <source>
        <dbReference type="ARBA" id="ARBA00007825"/>
    </source>
</evidence>
<evidence type="ECO:0000256" key="2">
    <source>
        <dbReference type="ARBA" id="ARBA00022964"/>
    </source>
</evidence>
<dbReference type="SUPFAM" id="SSF49482">
    <property type="entry name" value="Aromatic compound dioxygenase"/>
    <property type="match status" value="1"/>
</dbReference>
<dbReference type="PANTHER" id="PTHR33711">
    <property type="entry name" value="DIOXYGENASE, PUTATIVE (AFU_ORTHOLOGUE AFUA_2G02910)-RELATED"/>
    <property type="match status" value="1"/>
</dbReference>
<sequence>IFSTSVENMNKPDIGMNRDRQGGVFASRRTFIKSALALGAFLASEWMTPRSVFPACGLTPRETEGPFYPFRYPLDKNNDLTYVDTNPGKVQGEIIYVNGLVQDESCRSVPGALVEIWQACSTGRYNHPDDKNPAWLDPHFQYWGKSITNERGEYGFKTIKPGSYPVNWFWTRPPHIHFKIRSRNHLELTTQMYFAGEPLNENDRLLRDHPKEEQEKCIVTFHESDGKPSGQFNLALRKI</sequence>
<dbReference type="InterPro" id="IPR000627">
    <property type="entry name" value="Intradiol_dOase_C"/>
</dbReference>
<dbReference type="Gene3D" id="2.60.130.10">
    <property type="entry name" value="Aromatic compound dioxygenase"/>
    <property type="match status" value="1"/>
</dbReference>
<dbReference type="AlphaFoldDB" id="A0A382UI55"/>
<reference evidence="5" key="1">
    <citation type="submission" date="2018-05" db="EMBL/GenBank/DDBJ databases">
        <authorList>
            <person name="Lanie J.A."/>
            <person name="Ng W.-L."/>
            <person name="Kazmierczak K.M."/>
            <person name="Andrzejewski T.M."/>
            <person name="Davidsen T.M."/>
            <person name="Wayne K.J."/>
            <person name="Tettelin H."/>
            <person name="Glass J.I."/>
            <person name="Rusch D."/>
            <person name="Podicherti R."/>
            <person name="Tsui H.-C.T."/>
            <person name="Winkler M.E."/>
        </authorList>
    </citation>
    <scope>NUCLEOTIDE SEQUENCE</scope>
</reference>
<dbReference type="GO" id="GO:0008199">
    <property type="term" value="F:ferric iron binding"/>
    <property type="evidence" value="ECO:0007669"/>
    <property type="project" value="InterPro"/>
</dbReference>
<gene>
    <name evidence="5" type="ORF">METZ01_LOCUS386601</name>
</gene>
<keyword evidence="2" id="KW-0223">Dioxygenase</keyword>
<dbReference type="InterPro" id="IPR050770">
    <property type="entry name" value="Intradiol_RC_Dioxygenase"/>
</dbReference>
<dbReference type="PANTHER" id="PTHR33711:SF10">
    <property type="entry name" value="INTRADIOL RING-CLEAVAGE DIOXYGENASES DOMAIN-CONTAINING PROTEIN"/>
    <property type="match status" value="1"/>
</dbReference>
<evidence type="ECO:0000259" key="4">
    <source>
        <dbReference type="Pfam" id="PF00775"/>
    </source>
</evidence>
<dbReference type="CDD" id="cd03459">
    <property type="entry name" value="3_4-PCD"/>
    <property type="match status" value="1"/>
</dbReference>
<comment type="similarity">
    <text evidence="1">Belongs to the intradiol ring-cleavage dioxygenase family.</text>
</comment>
<organism evidence="5">
    <name type="scientific">marine metagenome</name>
    <dbReference type="NCBI Taxonomy" id="408172"/>
    <lineage>
        <taxon>unclassified sequences</taxon>
        <taxon>metagenomes</taxon>
        <taxon>ecological metagenomes</taxon>
    </lineage>
</organism>